<comment type="similarity">
    <text evidence="1">Belongs to the 5'(3')-deoxyribonucleotidase family.</text>
</comment>
<dbReference type="KEGG" id="mde:101893244"/>
<organism evidence="6">
    <name type="scientific">Musca domestica</name>
    <name type="common">House fly</name>
    <dbReference type="NCBI Taxonomy" id="7370"/>
    <lineage>
        <taxon>Eukaryota</taxon>
        <taxon>Metazoa</taxon>
        <taxon>Ecdysozoa</taxon>
        <taxon>Arthropoda</taxon>
        <taxon>Hexapoda</taxon>
        <taxon>Insecta</taxon>
        <taxon>Pterygota</taxon>
        <taxon>Neoptera</taxon>
        <taxon>Endopterygota</taxon>
        <taxon>Diptera</taxon>
        <taxon>Brachycera</taxon>
        <taxon>Muscomorpha</taxon>
        <taxon>Muscoidea</taxon>
        <taxon>Muscidae</taxon>
        <taxon>Musca</taxon>
    </lineage>
</organism>
<dbReference type="SUPFAM" id="SSF56784">
    <property type="entry name" value="HAD-like"/>
    <property type="match status" value="1"/>
</dbReference>
<feature type="compositionally biased region" description="Acidic residues" evidence="5">
    <location>
        <begin position="213"/>
        <end position="225"/>
    </location>
</feature>
<dbReference type="VEuPathDB" id="VectorBase:MDOA010022"/>
<dbReference type="OrthoDB" id="10252832at2759"/>
<dbReference type="CDD" id="cd07522">
    <property type="entry name" value="HAD_cN-II"/>
    <property type="match status" value="1"/>
</dbReference>
<keyword evidence="7" id="KW-1185">Reference proteome</keyword>
<dbReference type="EnsemblMetazoa" id="MDOA010022-RA">
    <property type="protein sequence ID" value="MDOA010022-PA"/>
    <property type="gene ID" value="MDOA010022"/>
</dbReference>
<feature type="compositionally biased region" description="Basic and acidic residues" evidence="5">
    <location>
        <begin position="774"/>
        <end position="788"/>
    </location>
</feature>
<evidence type="ECO:0000313" key="8">
    <source>
        <dbReference type="RefSeq" id="XP_005179559.1"/>
    </source>
</evidence>
<evidence type="ECO:0000256" key="5">
    <source>
        <dbReference type="SAM" id="MobiDB-lite"/>
    </source>
</evidence>
<dbReference type="Gene3D" id="3.40.50.1000">
    <property type="entry name" value="HAD superfamily/HAD-like"/>
    <property type="match status" value="2"/>
</dbReference>
<reference evidence="8" key="2">
    <citation type="submission" date="2025-04" db="UniProtKB">
        <authorList>
            <consortium name="RefSeq"/>
        </authorList>
    </citation>
    <scope>IDENTIFICATION</scope>
    <source>
        <strain evidence="8">Aabys</strain>
    </source>
</reference>
<dbReference type="Pfam" id="PF05761">
    <property type="entry name" value="5_nucleotid"/>
    <property type="match status" value="1"/>
</dbReference>
<sequence>MDLSQSMRRNSFSSQQNIANDVIADIYVASDVADEFASFTTADMSLAKAMTTGLGDEDNLAKKPLGGGVKKRHAKTTGKRSYSVDAIKFQYPQQQPPMQSSSKDNQLKSEILNAAELSSSAVAASSSSSQTPAHFSQRQRSQSAQFFAGHLCAIDKLSSSSFSPTLERREDDTLAEDLEDCTLIDSMIAEYKFPLEDYNNNGDDAPTSHHFSDDDDDEEDTNYQDLLEDTGDPLLECSLNPAEDNDAGPDTTDDITQASSFDDDCYVIDNPYPLRNEIFVNRSLHLENIKFYGFDMDYTLAEYKSPQYEQLGFDLVKERLVSMGYPKEIMQFEYDPSFPIRGLWFDTLYGNLLKVDAYGNILVCVHGFEFLKHSQVYELYPNKFLKLDESRVYVLNTLFNLPETYLLACLVDFFTNSSEYTEDRTGVKAGELFMSFNSIFQDVRRAVDWVHIQGDLKKRTVENLDYYVKKDPRLPMVLARIRESGAKVFLLTNSDYNFSNKIMTYIFDFPHGAKPDEPHRDWKTYFDVIVVDARKPLFFGEGTILRQVDTETGALKIGTHMGPLQPGQVYSGGSCEVFTNFINAKGKDVLYIGDHIFGDILKSKKIRGWRTFLVVPELVQELHVWTDKCQFFAELQQLDCQLGEMYKNLDSSNKEKPDISKLRASIRDVTHKMDMAYGMMGSLFRSGSRQTFFSSQVVRYADLYAATFLNFIYYPFSYMFRAPAMLLPHESTVAHEQRYQIEAPMIQRARPTKADSTTASGSHVATDNGAQVVKEVEKEVETTTDEKTVTVPHTRPSTPRTVTHTHDEDYSEEESDPNNKSDGENADDANGKEARKTPK</sequence>
<dbReference type="RefSeq" id="XP_005179559.1">
    <property type="nucleotide sequence ID" value="XM_005179502.3"/>
</dbReference>
<dbReference type="GO" id="GO:0046037">
    <property type="term" value="P:GMP metabolic process"/>
    <property type="evidence" value="ECO:0007669"/>
    <property type="project" value="UniProtKB-ARBA"/>
</dbReference>
<dbReference type="InterPro" id="IPR036412">
    <property type="entry name" value="HAD-like_sf"/>
</dbReference>
<evidence type="ECO:0000256" key="2">
    <source>
        <dbReference type="ARBA" id="ARBA00022723"/>
    </source>
</evidence>
<feature type="region of interest" description="Disordered" evidence="5">
    <location>
        <begin position="197"/>
        <end position="225"/>
    </location>
</feature>
<evidence type="ECO:0000256" key="3">
    <source>
        <dbReference type="ARBA" id="ARBA00022801"/>
    </source>
</evidence>
<name>A0A1I8MZL1_MUSDO</name>
<dbReference type="FunFam" id="3.40.50.1000:FF:000021">
    <property type="entry name" value="NT5C2 isoform 1"/>
    <property type="match status" value="1"/>
</dbReference>
<evidence type="ECO:0000313" key="6">
    <source>
        <dbReference type="EnsemblMetazoa" id="MDOA010022-PA"/>
    </source>
</evidence>
<evidence type="ECO:0000313" key="7">
    <source>
        <dbReference type="Proteomes" id="UP001652621"/>
    </source>
</evidence>
<dbReference type="STRING" id="7370.A0A1I8MZL1"/>
<gene>
    <name evidence="6" type="primary">101893244</name>
    <name evidence="8" type="synonym">LOC101893244</name>
</gene>
<keyword evidence="2" id="KW-0479">Metal-binding</keyword>
<protein>
    <submittedName>
        <fullName evidence="8">Cytosolic purine 5'-nucleotidase isoform X1</fullName>
    </submittedName>
</protein>
<dbReference type="PANTHER" id="PTHR12103">
    <property type="entry name" value="5'-NUCLEOTIDASE DOMAIN-CONTAINING"/>
    <property type="match status" value="1"/>
</dbReference>
<feature type="compositionally biased region" description="Polar residues" evidence="5">
    <location>
        <begin position="754"/>
        <end position="769"/>
    </location>
</feature>
<keyword evidence="3" id="KW-0378">Hydrolase</keyword>
<proteinExistence type="inferred from homology"/>
<dbReference type="GO" id="GO:0008253">
    <property type="term" value="F:5'-nucleotidase activity"/>
    <property type="evidence" value="ECO:0007669"/>
    <property type="project" value="TreeGrafter"/>
</dbReference>
<dbReference type="NCBIfam" id="TIGR02244">
    <property type="entry name" value="HAD-IG-Ncltidse"/>
    <property type="match status" value="1"/>
</dbReference>
<evidence type="ECO:0000256" key="1">
    <source>
        <dbReference type="ARBA" id="ARBA00009589"/>
    </source>
</evidence>
<keyword evidence="4" id="KW-0460">Magnesium</keyword>
<reference evidence="6" key="1">
    <citation type="submission" date="2020-05" db="UniProtKB">
        <authorList>
            <consortium name="EnsemblMetazoa"/>
        </authorList>
    </citation>
    <scope>IDENTIFICATION</scope>
    <source>
        <strain evidence="6">Aabys</strain>
    </source>
</reference>
<dbReference type="eggNOG" id="KOG2469">
    <property type="taxonomic scope" value="Eukaryota"/>
</dbReference>
<feature type="compositionally biased region" description="Basic and acidic residues" evidence="5">
    <location>
        <begin position="817"/>
        <end position="839"/>
    </location>
</feature>
<dbReference type="InterPro" id="IPR008380">
    <property type="entry name" value="HAD-SF_hydro_IG_5-nucl"/>
</dbReference>
<dbReference type="GO" id="GO:0046872">
    <property type="term" value="F:metal ion binding"/>
    <property type="evidence" value="ECO:0007669"/>
    <property type="project" value="UniProtKB-KW"/>
</dbReference>
<dbReference type="VEuPathDB" id="VectorBase:MDOMA2_005417"/>
<dbReference type="Proteomes" id="UP001652621">
    <property type="component" value="Unplaced"/>
</dbReference>
<accession>A0A1I8MZL1</accession>
<evidence type="ECO:0000256" key="4">
    <source>
        <dbReference type="ARBA" id="ARBA00022842"/>
    </source>
</evidence>
<dbReference type="InterPro" id="IPR023214">
    <property type="entry name" value="HAD_sf"/>
</dbReference>
<dbReference type="PANTHER" id="PTHR12103:SF15">
    <property type="entry name" value="CYTOSOLIC PURINE 5'-NUCLEOTIDASE"/>
    <property type="match status" value="1"/>
</dbReference>
<dbReference type="AlphaFoldDB" id="A0A1I8MZL1"/>
<feature type="region of interest" description="Disordered" evidence="5">
    <location>
        <begin position="747"/>
        <end position="839"/>
    </location>
</feature>